<sequence length="155" mass="17526">MASYRFGERVSRDGKLMLSTSVVIFDESHTHVLLTRRSDNGRWCLPGGHMEAGESVIEACARETREETGLRIHVARLIGVYSNPHMLLSYADGNQFHMVNLCFEGIVTEGMPSLSDETTEIGYFTPQEIEHMDIVEPHRERITDAMASNQTPMIR</sequence>
<dbReference type="SUPFAM" id="SSF55811">
    <property type="entry name" value="Nudix"/>
    <property type="match status" value="1"/>
</dbReference>
<dbReference type="Proteomes" id="UP000612362">
    <property type="component" value="Unassembled WGS sequence"/>
</dbReference>
<comment type="caution">
    <text evidence="5">The sequence shown here is derived from an EMBL/GenBank/DDBJ whole genome shotgun (WGS) entry which is preliminary data.</text>
</comment>
<evidence type="ECO:0000256" key="1">
    <source>
        <dbReference type="ARBA" id="ARBA00001946"/>
    </source>
</evidence>
<keyword evidence="2 3" id="KW-0378">Hydrolase</keyword>
<dbReference type="PRINTS" id="PR00502">
    <property type="entry name" value="NUDIXFAMILY"/>
</dbReference>
<name>A0A8J3HYX3_9CHLR</name>
<comment type="cofactor">
    <cofactor evidence="1">
        <name>Mg(2+)</name>
        <dbReference type="ChEBI" id="CHEBI:18420"/>
    </cofactor>
</comment>
<accession>A0A8J3HYX3</accession>
<evidence type="ECO:0000256" key="3">
    <source>
        <dbReference type="RuleBase" id="RU003476"/>
    </source>
</evidence>
<dbReference type="RefSeq" id="WP_220192557.1">
    <property type="nucleotide sequence ID" value="NZ_BNJF01000001.1"/>
</dbReference>
<evidence type="ECO:0000313" key="5">
    <source>
        <dbReference type="EMBL" id="GHO43068.1"/>
    </source>
</evidence>
<dbReference type="InterPro" id="IPR015797">
    <property type="entry name" value="NUDIX_hydrolase-like_dom_sf"/>
</dbReference>
<dbReference type="AlphaFoldDB" id="A0A8J3HYX3"/>
<dbReference type="EMBL" id="BNJF01000001">
    <property type="protein sequence ID" value="GHO43068.1"/>
    <property type="molecule type" value="Genomic_DNA"/>
</dbReference>
<feature type="domain" description="Nudix hydrolase" evidence="4">
    <location>
        <begin position="15"/>
        <end position="148"/>
    </location>
</feature>
<dbReference type="PANTHER" id="PTHR43046">
    <property type="entry name" value="GDP-MANNOSE MANNOSYL HYDROLASE"/>
    <property type="match status" value="1"/>
</dbReference>
<dbReference type="InterPro" id="IPR000086">
    <property type="entry name" value="NUDIX_hydrolase_dom"/>
</dbReference>
<evidence type="ECO:0000313" key="6">
    <source>
        <dbReference type="Proteomes" id="UP000612362"/>
    </source>
</evidence>
<protein>
    <submittedName>
        <fullName evidence="5">NUDIX hydrolase</fullName>
    </submittedName>
</protein>
<dbReference type="PROSITE" id="PS51462">
    <property type="entry name" value="NUDIX"/>
    <property type="match status" value="1"/>
</dbReference>
<dbReference type="InterPro" id="IPR020476">
    <property type="entry name" value="Nudix_hydrolase"/>
</dbReference>
<organism evidence="5 6">
    <name type="scientific">Ktedonospora formicarum</name>
    <dbReference type="NCBI Taxonomy" id="2778364"/>
    <lineage>
        <taxon>Bacteria</taxon>
        <taxon>Bacillati</taxon>
        <taxon>Chloroflexota</taxon>
        <taxon>Ktedonobacteria</taxon>
        <taxon>Ktedonobacterales</taxon>
        <taxon>Ktedonobacteraceae</taxon>
        <taxon>Ktedonospora</taxon>
    </lineage>
</organism>
<dbReference type="Pfam" id="PF00293">
    <property type="entry name" value="NUDIX"/>
    <property type="match status" value="1"/>
</dbReference>
<dbReference type="Gene3D" id="3.90.79.10">
    <property type="entry name" value="Nucleoside Triphosphate Pyrophosphohydrolase"/>
    <property type="match status" value="1"/>
</dbReference>
<gene>
    <name evidence="5" type="ORF">KSX_12310</name>
</gene>
<evidence type="ECO:0000256" key="2">
    <source>
        <dbReference type="ARBA" id="ARBA00022801"/>
    </source>
</evidence>
<proteinExistence type="inferred from homology"/>
<dbReference type="PROSITE" id="PS00893">
    <property type="entry name" value="NUDIX_BOX"/>
    <property type="match status" value="1"/>
</dbReference>
<dbReference type="PANTHER" id="PTHR43046:SF14">
    <property type="entry name" value="MUTT_NUDIX FAMILY PROTEIN"/>
    <property type="match status" value="1"/>
</dbReference>
<evidence type="ECO:0000259" key="4">
    <source>
        <dbReference type="PROSITE" id="PS51462"/>
    </source>
</evidence>
<dbReference type="InterPro" id="IPR020084">
    <property type="entry name" value="NUDIX_hydrolase_CS"/>
</dbReference>
<reference evidence="5" key="1">
    <citation type="submission" date="2020-10" db="EMBL/GenBank/DDBJ databases">
        <title>Taxonomic study of unclassified bacteria belonging to the class Ktedonobacteria.</title>
        <authorList>
            <person name="Yabe S."/>
            <person name="Wang C.M."/>
            <person name="Zheng Y."/>
            <person name="Sakai Y."/>
            <person name="Cavaletti L."/>
            <person name="Monciardini P."/>
            <person name="Donadio S."/>
        </authorList>
    </citation>
    <scope>NUCLEOTIDE SEQUENCE</scope>
    <source>
        <strain evidence="5">SOSP1-1</strain>
    </source>
</reference>
<dbReference type="GO" id="GO:0016787">
    <property type="term" value="F:hydrolase activity"/>
    <property type="evidence" value="ECO:0007669"/>
    <property type="project" value="UniProtKB-KW"/>
</dbReference>
<keyword evidence="6" id="KW-1185">Reference proteome</keyword>
<comment type="similarity">
    <text evidence="3">Belongs to the Nudix hydrolase family.</text>
</comment>